<accession>A0AAD5ZKD2</accession>
<keyword evidence="3" id="KW-0268">Exocytosis</keyword>
<evidence type="ECO:0000256" key="2">
    <source>
        <dbReference type="ARBA" id="ARBA00008070"/>
    </source>
</evidence>
<evidence type="ECO:0000256" key="3">
    <source>
        <dbReference type="ARBA" id="ARBA00022483"/>
    </source>
</evidence>
<evidence type="ECO:0000313" key="8">
    <source>
        <dbReference type="EMBL" id="KAJ3699511.1"/>
    </source>
</evidence>
<dbReference type="InterPro" id="IPR015943">
    <property type="entry name" value="WD40/YVTN_repeat-like_dom_sf"/>
</dbReference>
<dbReference type="InterPro" id="IPR036322">
    <property type="entry name" value="WD40_repeat_dom_sf"/>
</dbReference>
<name>A0AAD5ZKD2_9POAL</name>
<proteinExistence type="inferred from homology"/>
<dbReference type="GO" id="GO:0005886">
    <property type="term" value="C:plasma membrane"/>
    <property type="evidence" value="ECO:0007669"/>
    <property type="project" value="TreeGrafter"/>
</dbReference>
<dbReference type="PANTHER" id="PTHR10241">
    <property type="entry name" value="LETHAL 2 GIANT LARVAE PROTEIN"/>
    <property type="match status" value="1"/>
</dbReference>
<reference evidence="8 9" key="1">
    <citation type="journal article" date="2022" name="Cell">
        <title>Repeat-based holocentromeres influence genome architecture and karyotype evolution.</title>
        <authorList>
            <person name="Hofstatter P.G."/>
            <person name="Thangavel G."/>
            <person name="Lux T."/>
            <person name="Neumann P."/>
            <person name="Vondrak T."/>
            <person name="Novak P."/>
            <person name="Zhang M."/>
            <person name="Costa L."/>
            <person name="Castellani M."/>
            <person name="Scott A."/>
            <person name="Toegelov H."/>
            <person name="Fuchs J."/>
            <person name="Mata-Sucre Y."/>
            <person name="Dias Y."/>
            <person name="Vanzela A.L.L."/>
            <person name="Huettel B."/>
            <person name="Almeida C.C.S."/>
            <person name="Simkova H."/>
            <person name="Souza G."/>
            <person name="Pedrosa-Harand A."/>
            <person name="Macas J."/>
            <person name="Mayer K.F.X."/>
            <person name="Houben A."/>
            <person name="Marques A."/>
        </authorList>
    </citation>
    <scope>NUCLEOTIDE SEQUENCE [LARGE SCALE GENOMIC DNA]</scope>
    <source>
        <tissue evidence="8">Leaves</tissue>
    </source>
</reference>
<dbReference type="GO" id="GO:0045159">
    <property type="term" value="F:myosin II binding"/>
    <property type="evidence" value="ECO:0007669"/>
    <property type="project" value="TreeGrafter"/>
</dbReference>
<sequence length="1074" mass="117543">MFVKHLFDKATHKHHEHVLDDDVSGKKSTEVNVQIAVHYGIPYTASTMAFDPIQRLLAIGTLDGRIKIIGGDNIEGLLISPKKVPFKHLEFLQNQGFLVAITNENEIQVWNLEFRQLFSSFQWETNLTAFAVVPGTCFIFLGDENGLFSVLKYDMEDGKVKTMPYHIPLDSLAEKTGISSVDAQSIVGILPQPNTFGTRVLIAYQRGLLVLWDISENHAIAIRGNVEIKQNNFPASEIEEASEEDERQEEEMEICSLCWASGIGSVVAVGYTTGDIYLWNLSASKGFSHKGKEAEGTSNNALKLQLASGDRRLPVIVLHWSPNSRGEGNRGGHLFIYGGDEMGSEEVLTVLSIEFPTGLESMRLISRVDLHLNGSFADMILIPDSVAPEKTPSSALFVLTNPGQLNIYDCIHFSIQKAENEESYANAEKFPVLVPTVDPNITITKLCTLSTKVLKKSHATKVGRPPLLGGTKWPLTGGVPSEMSLSKERLIERVYIAGYKDGSVRIWDSTFPILELMFVLNGKLAGMGVGGENTSVSALAFCPITLNIAVGDECGLVRVYKLHENVDGEGHMLYNGKGIQCDAAAMVSNSPVRTLNFTKVGEFLSVGFENGQVAVLQVSNLSAIFCTDFSPETSSPVVSLLESATQGDLSPMESPKSSKVPKELLISLTKDAHLSVLDASTGVPISALVLCEKSDVNAVSMYALDLNAKEAKDTSKDHKSPENKTEAMKAQNSNSDEMSSTDDLAADQLLLICCGDVLLLHSLSHILTGHDKHLKKIELPEHCCWSAVYRNVEKNSFDLLLVYQTGSVEIRSAPDFKIVGQSSLMSILRWSFKTNMDKTMSSSDGQISLVNGSELAIISILAAENSFRIPESSPCLHDKVLAAAVEAARSASSNQKKRQEQIPGILGGIVKGLKGGRGDNSPKFTDALQLEALLSTFPFAEQSVDALDEEEEINIDDIIIDDVEIDEPMGCGPSSMQNVGKQKKPDNEREKLFEGSSDVSKPRMRTQQEILTKYKFGGDAAAAAAHAKEKLMQRQEKLDRISQRTAELQDGAENFANLANELVKNMEKKKWWNI</sequence>
<dbReference type="PROSITE" id="PS50892">
    <property type="entry name" value="V_SNARE"/>
    <property type="match status" value="1"/>
</dbReference>
<organism evidence="8 9">
    <name type="scientific">Rhynchospora tenuis</name>
    <dbReference type="NCBI Taxonomy" id="198213"/>
    <lineage>
        <taxon>Eukaryota</taxon>
        <taxon>Viridiplantae</taxon>
        <taxon>Streptophyta</taxon>
        <taxon>Embryophyta</taxon>
        <taxon>Tracheophyta</taxon>
        <taxon>Spermatophyta</taxon>
        <taxon>Magnoliopsida</taxon>
        <taxon>Liliopsida</taxon>
        <taxon>Poales</taxon>
        <taxon>Cyperaceae</taxon>
        <taxon>Cyperoideae</taxon>
        <taxon>Rhynchosporeae</taxon>
        <taxon>Rhynchospora</taxon>
    </lineage>
</organism>
<keyword evidence="4" id="KW-0963">Cytoplasm</keyword>
<dbReference type="Gene3D" id="1.20.5.110">
    <property type="match status" value="1"/>
</dbReference>
<keyword evidence="9" id="KW-1185">Reference proteome</keyword>
<dbReference type="GO" id="GO:0005096">
    <property type="term" value="F:GTPase activator activity"/>
    <property type="evidence" value="ECO:0007669"/>
    <property type="project" value="TreeGrafter"/>
</dbReference>
<comment type="caution">
    <text evidence="8">The sequence shown here is derived from an EMBL/GenBank/DDBJ whole genome shotgun (WGS) entry which is preliminary data.</text>
</comment>
<dbReference type="EMBL" id="JAMRDG010000001">
    <property type="protein sequence ID" value="KAJ3699511.1"/>
    <property type="molecule type" value="Genomic_DNA"/>
</dbReference>
<dbReference type="SUPFAM" id="SSF58038">
    <property type="entry name" value="SNARE fusion complex"/>
    <property type="match status" value="1"/>
</dbReference>
<feature type="compositionally biased region" description="Basic and acidic residues" evidence="6">
    <location>
        <begin position="710"/>
        <end position="727"/>
    </location>
</feature>
<feature type="region of interest" description="Disordered" evidence="6">
    <location>
        <begin position="972"/>
        <end position="1004"/>
    </location>
</feature>
<keyword evidence="5" id="KW-0175">Coiled coil</keyword>
<dbReference type="SUPFAM" id="SSF50978">
    <property type="entry name" value="WD40 repeat-like"/>
    <property type="match status" value="1"/>
</dbReference>
<evidence type="ECO:0000256" key="1">
    <source>
        <dbReference type="ARBA" id="ARBA00004496"/>
    </source>
</evidence>
<dbReference type="PANTHER" id="PTHR10241:SF25">
    <property type="entry name" value="TOMOSYN, ISOFORM C"/>
    <property type="match status" value="1"/>
</dbReference>
<dbReference type="GO" id="GO:0005737">
    <property type="term" value="C:cytoplasm"/>
    <property type="evidence" value="ECO:0007669"/>
    <property type="project" value="UniProtKB-SubCell"/>
</dbReference>
<dbReference type="AlphaFoldDB" id="A0AAD5ZKD2"/>
<gene>
    <name evidence="8" type="ORF">LUZ61_003216</name>
</gene>
<dbReference type="GO" id="GO:0006887">
    <property type="term" value="P:exocytosis"/>
    <property type="evidence" value="ECO:0007669"/>
    <property type="project" value="UniProtKB-KW"/>
</dbReference>
<evidence type="ECO:0000259" key="7">
    <source>
        <dbReference type="PROSITE" id="PS50892"/>
    </source>
</evidence>
<dbReference type="InterPro" id="IPR042855">
    <property type="entry name" value="V_SNARE_CC"/>
</dbReference>
<dbReference type="GO" id="GO:0006893">
    <property type="term" value="P:Golgi to plasma membrane transport"/>
    <property type="evidence" value="ECO:0007669"/>
    <property type="project" value="TreeGrafter"/>
</dbReference>
<dbReference type="Gene3D" id="2.130.10.10">
    <property type="entry name" value="YVTN repeat-like/Quinoprotein amine dehydrogenase"/>
    <property type="match status" value="2"/>
</dbReference>
<feature type="domain" description="V-SNARE coiled-coil homology" evidence="7">
    <location>
        <begin position="1009"/>
        <end position="1073"/>
    </location>
</feature>
<evidence type="ECO:0000256" key="4">
    <source>
        <dbReference type="ARBA" id="ARBA00022490"/>
    </source>
</evidence>
<evidence type="ECO:0000313" key="9">
    <source>
        <dbReference type="Proteomes" id="UP001210211"/>
    </source>
</evidence>
<evidence type="ECO:0000256" key="5">
    <source>
        <dbReference type="PROSITE-ProRule" id="PRU00290"/>
    </source>
</evidence>
<evidence type="ECO:0000256" key="6">
    <source>
        <dbReference type="SAM" id="MobiDB-lite"/>
    </source>
</evidence>
<dbReference type="SMART" id="SM00320">
    <property type="entry name" value="WD40"/>
    <property type="match status" value="4"/>
</dbReference>
<feature type="compositionally biased region" description="Basic and acidic residues" evidence="6">
    <location>
        <begin position="983"/>
        <end position="993"/>
    </location>
</feature>
<dbReference type="Proteomes" id="UP001210211">
    <property type="component" value="Unassembled WGS sequence"/>
</dbReference>
<comment type="similarity">
    <text evidence="2">Belongs to the WD repeat L(2)GL family.</text>
</comment>
<dbReference type="CDD" id="cd15873">
    <property type="entry name" value="R-SNARE_STXBP5_6"/>
    <property type="match status" value="1"/>
</dbReference>
<feature type="compositionally biased region" description="Polar residues" evidence="6">
    <location>
        <begin position="730"/>
        <end position="740"/>
    </location>
</feature>
<dbReference type="InterPro" id="IPR001680">
    <property type="entry name" value="WD40_rpt"/>
</dbReference>
<comment type="subcellular location">
    <subcellularLocation>
        <location evidence="1">Cytoplasm</location>
    </subcellularLocation>
</comment>
<protein>
    <recommendedName>
        <fullName evidence="7">V-SNARE coiled-coil homology domain-containing protein</fullName>
    </recommendedName>
</protein>
<feature type="region of interest" description="Disordered" evidence="6">
    <location>
        <begin position="710"/>
        <end position="740"/>
    </location>
</feature>
<dbReference type="GO" id="GO:0019905">
    <property type="term" value="F:syntaxin binding"/>
    <property type="evidence" value="ECO:0007669"/>
    <property type="project" value="TreeGrafter"/>
</dbReference>